<name>A0A139IN86_9PEZI</name>
<dbReference type="Proteomes" id="UP000073492">
    <property type="component" value="Unassembled WGS sequence"/>
</dbReference>
<sequence length="107" mass="12402">MFNTATCYWHLRTNTWRKMFVSAQTWADMTLGALKNHVSSQVSVFFLELRAQNLPDYAAPVIERSTYERESCQRILGPYEIVECYRNAVRPDEAPWLATEILAPVTD</sequence>
<dbReference type="AlphaFoldDB" id="A0A139IN86"/>
<dbReference type="EMBL" id="LFZO01000044">
    <property type="protein sequence ID" value="KXT16125.1"/>
    <property type="molecule type" value="Genomic_DNA"/>
</dbReference>
<comment type="caution">
    <text evidence="1">The sequence shown here is derived from an EMBL/GenBank/DDBJ whole genome shotgun (WGS) entry which is preliminary data.</text>
</comment>
<reference evidence="1 2" key="1">
    <citation type="submission" date="2015-07" db="EMBL/GenBank/DDBJ databases">
        <title>Comparative genomics of the Sigatoka disease complex on banana suggests a link between parallel evolutionary changes in Pseudocercospora fijiensis and Pseudocercospora eumusae and increased virulence on the banana host.</title>
        <authorList>
            <person name="Chang T.-C."/>
            <person name="Salvucci A."/>
            <person name="Crous P.W."/>
            <person name="Stergiopoulos I."/>
        </authorList>
    </citation>
    <scope>NUCLEOTIDE SEQUENCE [LARGE SCALE GENOMIC DNA]</scope>
    <source>
        <strain evidence="1 2">CBS 116634</strain>
    </source>
</reference>
<keyword evidence="2" id="KW-1185">Reference proteome</keyword>
<accession>A0A139IN86</accession>
<evidence type="ECO:0000313" key="2">
    <source>
        <dbReference type="Proteomes" id="UP000073492"/>
    </source>
</evidence>
<organism evidence="1 2">
    <name type="scientific">Pseudocercospora musae</name>
    <dbReference type="NCBI Taxonomy" id="113226"/>
    <lineage>
        <taxon>Eukaryota</taxon>
        <taxon>Fungi</taxon>
        <taxon>Dikarya</taxon>
        <taxon>Ascomycota</taxon>
        <taxon>Pezizomycotina</taxon>
        <taxon>Dothideomycetes</taxon>
        <taxon>Dothideomycetidae</taxon>
        <taxon>Mycosphaerellales</taxon>
        <taxon>Mycosphaerellaceae</taxon>
        <taxon>Pseudocercospora</taxon>
    </lineage>
</organism>
<evidence type="ECO:0000313" key="1">
    <source>
        <dbReference type="EMBL" id="KXT16125.1"/>
    </source>
</evidence>
<proteinExistence type="predicted"/>
<protein>
    <submittedName>
        <fullName evidence="1">Uncharacterized protein</fullName>
    </submittedName>
</protein>
<gene>
    <name evidence="1" type="ORF">AC579_5074</name>
</gene>